<dbReference type="OrthoDB" id="1821130at2"/>
<dbReference type="SUPFAM" id="SSF55729">
    <property type="entry name" value="Acyl-CoA N-acyltransferases (Nat)"/>
    <property type="match status" value="1"/>
</dbReference>
<sequence length="166" mass="18889">MTEIKELKEIKTNQDELARLFQDVVAAGASMNFLYPMSYETAFRYWNNVLSEHVRLFVAFVNDEIAGTVQLHLSDKENGQHRAEIAKLMTHPNARRKGVAKALLKHSLKVAEQEGRTLLLLDTEKDGPANALYQSEGFVLYGEIPSYSQDPFGIYKDGNCYYKLLK</sequence>
<evidence type="ECO:0000256" key="1">
    <source>
        <dbReference type="ARBA" id="ARBA00022679"/>
    </source>
</evidence>
<gene>
    <name evidence="4" type="ORF">SAMN04488569_10526</name>
</gene>
<protein>
    <recommendedName>
        <fullName evidence="3">N-acetyltransferase domain-containing protein</fullName>
    </recommendedName>
</protein>
<dbReference type="Proteomes" id="UP000199589">
    <property type="component" value="Unassembled WGS sequence"/>
</dbReference>
<dbReference type="InterPro" id="IPR000182">
    <property type="entry name" value="GNAT_dom"/>
</dbReference>
<keyword evidence="5" id="KW-1185">Reference proteome</keyword>
<dbReference type="EMBL" id="FOSJ01000052">
    <property type="protein sequence ID" value="SFK57761.1"/>
    <property type="molecule type" value="Genomic_DNA"/>
</dbReference>
<organism evidence="4 5">
    <name type="scientific">Marinilactibacillus piezotolerans</name>
    <dbReference type="NCBI Taxonomy" id="258723"/>
    <lineage>
        <taxon>Bacteria</taxon>
        <taxon>Bacillati</taxon>
        <taxon>Bacillota</taxon>
        <taxon>Bacilli</taxon>
        <taxon>Lactobacillales</taxon>
        <taxon>Carnobacteriaceae</taxon>
        <taxon>Marinilactibacillus</taxon>
    </lineage>
</organism>
<dbReference type="InterPro" id="IPR016181">
    <property type="entry name" value="Acyl_CoA_acyltransferase"/>
</dbReference>
<dbReference type="Gene3D" id="3.40.630.30">
    <property type="match status" value="1"/>
</dbReference>
<dbReference type="GO" id="GO:0016747">
    <property type="term" value="F:acyltransferase activity, transferring groups other than amino-acyl groups"/>
    <property type="evidence" value="ECO:0007669"/>
    <property type="project" value="InterPro"/>
</dbReference>
<feature type="domain" description="N-acetyltransferase" evidence="3">
    <location>
        <begin position="2"/>
        <end position="166"/>
    </location>
</feature>
<evidence type="ECO:0000256" key="2">
    <source>
        <dbReference type="ARBA" id="ARBA00023315"/>
    </source>
</evidence>
<evidence type="ECO:0000313" key="4">
    <source>
        <dbReference type="EMBL" id="SFK57761.1"/>
    </source>
</evidence>
<proteinExistence type="predicted"/>
<dbReference type="PANTHER" id="PTHR43877">
    <property type="entry name" value="AMINOALKYLPHOSPHONATE N-ACETYLTRANSFERASE-RELATED-RELATED"/>
    <property type="match status" value="1"/>
</dbReference>
<dbReference type="InterPro" id="IPR050832">
    <property type="entry name" value="Bact_Acetyltransf"/>
</dbReference>
<keyword evidence="2" id="KW-0012">Acyltransferase</keyword>
<evidence type="ECO:0000313" key="5">
    <source>
        <dbReference type="Proteomes" id="UP000199589"/>
    </source>
</evidence>
<keyword evidence="1" id="KW-0808">Transferase</keyword>
<accession>A0A1I4APB2</accession>
<dbReference type="STRING" id="258723.GCA_900169305_01256"/>
<dbReference type="AlphaFoldDB" id="A0A1I4APB2"/>
<evidence type="ECO:0000259" key="3">
    <source>
        <dbReference type="PROSITE" id="PS51186"/>
    </source>
</evidence>
<reference evidence="5" key="1">
    <citation type="submission" date="2016-10" db="EMBL/GenBank/DDBJ databases">
        <authorList>
            <person name="Varghese N."/>
            <person name="Submissions S."/>
        </authorList>
    </citation>
    <scope>NUCLEOTIDE SEQUENCE [LARGE SCALE GENOMIC DNA]</scope>
    <source>
        <strain evidence="5">DSM 16108</strain>
    </source>
</reference>
<dbReference type="PROSITE" id="PS51186">
    <property type="entry name" value="GNAT"/>
    <property type="match status" value="1"/>
</dbReference>
<name>A0A1I4APB2_9LACT</name>
<dbReference type="RefSeq" id="WP_091898409.1">
    <property type="nucleotide sequence ID" value="NZ_FOSJ01000052.1"/>
</dbReference>
<dbReference type="CDD" id="cd04301">
    <property type="entry name" value="NAT_SF"/>
    <property type="match status" value="1"/>
</dbReference>
<dbReference type="Pfam" id="PF00583">
    <property type="entry name" value="Acetyltransf_1"/>
    <property type="match status" value="1"/>
</dbReference>